<dbReference type="Gene3D" id="3.40.50.300">
    <property type="entry name" value="P-loop containing nucleotide triphosphate hydrolases"/>
    <property type="match status" value="2"/>
</dbReference>
<keyword evidence="6 12" id="KW-0067">ATP-binding</keyword>
<organism evidence="16 17">
    <name type="scientific">Vanilla planifolia</name>
    <name type="common">Vanilla</name>
    <dbReference type="NCBI Taxonomy" id="51239"/>
    <lineage>
        <taxon>Eukaryota</taxon>
        <taxon>Viridiplantae</taxon>
        <taxon>Streptophyta</taxon>
        <taxon>Embryophyta</taxon>
        <taxon>Tracheophyta</taxon>
        <taxon>Spermatophyta</taxon>
        <taxon>Magnoliopsida</taxon>
        <taxon>Liliopsida</taxon>
        <taxon>Asparagales</taxon>
        <taxon>Orchidaceae</taxon>
        <taxon>Vanilloideae</taxon>
        <taxon>Vanilleae</taxon>
        <taxon>Vanilla</taxon>
    </lineage>
</organism>
<dbReference type="InterPro" id="IPR011116">
    <property type="entry name" value="SecA_Wing/Scaffold"/>
</dbReference>
<dbReference type="InterPro" id="IPR027417">
    <property type="entry name" value="P-loop_NTPase"/>
</dbReference>
<evidence type="ECO:0000256" key="3">
    <source>
        <dbReference type="ARBA" id="ARBA00007650"/>
    </source>
</evidence>
<dbReference type="SMART" id="SM00958">
    <property type="entry name" value="SecA_PP_bind"/>
    <property type="match status" value="1"/>
</dbReference>
<dbReference type="InterPro" id="IPR011130">
    <property type="entry name" value="SecA_preprotein_X-link_dom"/>
</dbReference>
<dbReference type="CDD" id="cd17928">
    <property type="entry name" value="DEXDc_SecA"/>
    <property type="match status" value="1"/>
</dbReference>
<dbReference type="Pfam" id="PF21090">
    <property type="entry name" value="P-loop_SecA"/>
    <property type="match status" value="1"/>
</dbReference>
<dbReference type="GO" id="GO:0017038">
    <property type="term" value="P:protein import"/>
    <property type="evidence" value="ECO:0007669"/>
    <property type="project" value="InterPro"/>
</dbReference>
<dbReference type="Pfam" id="PF07517">
    <property type="entry name" value="SecA_DEAD"/>
    <property type="match status" value="1"/>
</dbReference>
<keyword evidence="9 12" id="KW-0811">Translocation</keyword>
<dbReference type="EMBL" id="JADCNM010000003">
    <property type="protein sequence ID" value="KAG0490232.1"/>
    <property type="molecule type" value="Genomic_DNA"/>
</dbReference>
<gene>
    <name evidence="16" type="ORF">HPP92_007095</name>
</gene>
<dbReference type="CDD" id="cd18803">
    <property type="entry name" value="SF2_C_secA"/>
    <property type="match status" value="1"/>
</dbReference>
<reference evidence="16 17" key="1">
    <citation type="journal article" date="2020" name="Nat. Food">
        <title>A phased Vanilla planifolia genome enables genetic improvement of flavour and production.</title>
        <authorList>
            <person name="Hasing T."/>
            <person name="Tang H."/>
            <person name="Brym M."/>
            <person name="Khazi F."/>
            <person name="Huang T."/>
            <person name="Chambers A.H."/>
        </authorList>
    </citation>
    <scope>NUCLEOTIDE SEQUENCE [LARGE SCALE GENOMIC DNA]</scope>
    <source>
        <tissue evidence="16">Leaf</tissue>
    </source>
</reference>
<dbReference type="InterPro" id="IPR000185">
    <property type="entry name" value="SecA"/>
</dbReference>
<evidence type="ECO:0000313" key="16">
    <source>
        <dbReference type="EMBL" id="KAG0490232.1"/>
    </source>
</evidence>
<evidence type="ECO:0000313" key="17">
    <source>
        <dbReference type="Proteomes" id="UP000639772"/>
    </source>
</evidence>
<dbReference type="FunFam" id="3.90.1440.10:FF:000003">
    <property type="entry name" value="Preprotein translocase SecA subunit"/>
    <property type="match status" value="1"/>
</dbReference>
<feature type="compositionally biased region" description="Low complexity" evidence="13">
    <location>
        <begin position="44"/>
        <end position="59"/>
    </location>
</feature>
<dbReference type="AlphaFoldDB" id="A0A835RQQ3"/>
<evidence type="ECO:0000256" key="1">
    <source>
        <dbReference type="ARBA" id="ARBA00004170"/>
    </source>
</evidence>
<sequence>MANVLQLLSYSAAPYFPVTHKSSPSYFSLPTTNAITHNPSHNKTSFSSTSTRSASSSSSSSSTVALLKPVSDQVKESLGQGKVIRWRDLWSMNSWVVRDYHRLVSSVNAFEPQIQRLSDEQLAAKTSEFRVRLSRGETLADIQAEAFAVVREAARRRLGMRHFDVQIIGGAVLHDGCIAEMKTGEGKTLVSTLAAYLNALTGNGVHVVTVNDYLARRAEWMGLIHRSLGLSVGLIQSGMKAVERRSSYKCDITYSNNSELGFDYLRDNLSGNRAKLVMRWPKPFHYAIVDEVDSVLIDEGRNPLLISGEANKDAERYPVTAKVAELLHYNIELKDNSVDLTEEGVALAEMVLETNDLWDESDPWARFLMNALKAKEFYRRNVQYIVRNGRALIINELTGRVEEKRRWSDGIHQAVEAKEGLKIQADSVVVAQITYQSLFKLYPKLSGMTGTAKTEEKEFLKMFKMPVIEIPTNLPNIRRDWPIQAFATAQGKWKHVREEVQYMFRLGRPVLVGSTSVENSEYLSDLLKDWKIPHNVLNARPKYAAREAEIIAQAGRKYAITISTNMAGRGTDIILGGNPKMLAKEILMDSLLPFMTQEAPNVETHGEPISQKGLSKVKVGPSSLALLAKTALMAKYVCKSEGNSWSYQKAKSTILESIELSSSVKIEELEKQMAEESEMYPLLPTIAFAYHSVLEDSELHCSNEGNEVKELGGLHVIGTSLHESRRIDNQLRGRAGRQGDPGSTRFMVSLQDEMFQKFNFNTEWAVKLISRITDNEDIPIEGHAVVKQLLDLQINVEKFFFGIRKSLVEFDEVLEVQRKHVYNLRQLMLTGEPGSCQEQIFQYMQAVVDEIVLGNSDPEKPPTYWKLGKILGEFIQIGEVLHDSFKGFTKQDVLSSLEEVYGSKFITVDTFSLPNLPMHPNGFRSIRKKVSSLKRWHAICEDDTLKKGRYQVTSNLLHKYLGDF</sequence>
<dbReference type="SUPFAM" id="SSF81886">
    <property type="entry name" value="Helical scaffold and wing domains of SecA"/>
    <property type="match status" value="1"/>
</dbReference>
<evidence type="ECO:0000256" key="5">
    <source>
        <dbReference type="ARBA" id="ARBA00022741"/>
    </source>
</evidence>
<keyword evidence="7 12" id="KW-0653">Protein transport</keyword>
<proteinExistence type="inferred from homology"/>
<comment type="similarity">
    <text evidence="3 12">Belongs to the SecA family.</text>
</comment>
<dbReference type="PROSITE" id="PS01312">
    <property type="entry name" value="SECA"/>
    <property type="match status" value="1"/>
</dbReference>
<keyword evidence="4 12" id="KW-0813">Transport</keyword>
<dbReference type="SUPFAM" id="SSF52540">
    <property type="entry name" value="P-loop containing nucleoside triphosphate hydrolases"/>
    <property type="match status" value="2"/>
</dbReference>
<dbReference type="Proteomes" id="UP000639772">
    <property type="component" value="Chromosome 3"/>
</dbReference>
<feature type="region of interest" description="Disordered" evidence="13">
    <location>
        <begin position="38"/>
        <end position="59"/>
    </location>
</feature>
<accession>A0A835RQQ3</accession>
<name>A0A835RQQ3_VANPL</name>
<dbReference type="GO" id="GO:0016020">
    <property type="term" value="C:membrane"/>
    <property type="evidence" value="ECO:0007669"/>
    <property type="project" value="UniProtKB-SubCell"/>
</dbReference>
<evidence type="ECO:0000256" key="11">
    <source>
        <dbReference type="ARBA" id="ARBA00034043"/>
    </source>
</evidence>
<keyword evidence="10" id="KW-0472">Membrane</keyword>
<evidence type="ECO:0000259" key="14">
    <source>
        <dbReference type="PROSITE" id="PS51192"/>
    </source>
</evidence>
<dbReference type="InterPro" id="IPR014018">
    <property type="entry name" value="SecA_motor_DEAD"/>
</dbReference>
<dbReference type="Gene3D" id="1.10.3060.10">
    <property type="entry name" value="Helical scaffold and wing domains of SecA"/>
    <property type="match status" value="1"/>
</dbReference>
<dbReference type="InterPro" id="IPR014001">
    <property type="entry name" value="Helicase_ATP-bd"/>
</dbReference>
<evidence type="ECO:0000256" key="12">
    <source>
        <dbReference type="RuleBase" id="RU003874"/>
    </source>
</evidence>
<keyword evidence="5 12" id="KW-0547">Nucleotide-binding</keyword>
<dbReference type="PROSITE" id="PS51192">
    <property type="entry name" value="HELICASE_ATP_BIND_1"/>
    <property type="match status" value="1"/>
</dbReference>
<evidence type="ECO:0000256" key="13">
    <source>
        <dbReference type="SAM" id="MobiDB-lite"/>
    </source>
</evidence>
<feature type="domain" description="Helicase ATP-binding" evidence="14">
    <location>
        <begin position="168"/>
        <end position="328"/>
    </location>
</feature>
<dbReference type="GO" id="GO:0006605">
    <property type="term" value="P:protein targeting"/>
    <property type="evidence" value="ECO:0007669"/>
    <property type="project" value="InterPro"/>
</dbReference>
<dbReference type="SMART" id="SM00957">
    <property type="entry name" value="SecA_DEAD"/>
    <property type="match status" value="1"/>
</dbReference>
<keyword evidence="8" id="KW-1278">Translocase</keyword>
<dbReference type="Pfam" id="PF07516">
    <property type="entry name" value="SecA_SW"/>
    <property type="match status" value="1"/>
</dbReference>
<dbReference type="InterPro" id="IPR020937">
    <property type="entry name" value="SecA_CS"/>
</dbReference>
<evidence type="ECO:0000256" key="7">
    <source>
        <dbReference type="ARBA" id="ARBA00022927"/>
    </source>
</evidence>
<dbReference type="Pfam" id="PF01043">
    <property type="entry name" value="SecA_PP_bind"/>
    <property type="match status" value="1"/>
</dbReference>
<comment type="subcellular location">
    <subcellularLocation>
        <location evidence="1">Membrane</location>
        <topology evidence="1">Peripheral membrane protein</topology>
    </subcellularLocation>
    <subcellularLocation>
        <location evidence="2">Plastid</location>
        <location evidence="2">Chloroplast</location>
    </subcellularLocation>
</comment>
<evidence type="ECO:0000256" key="8">
    <source>
        <dbReference type="ARBA" id="ARBA00022967"/>
    </source>
</evidence>
<dbReference type="Gene3D" id="3.90.1440.10">
    <property type="entry name" value="SecA, preprotein cross-linking domain"/>
    <property type="match status" value="1"/>
</dbReference>
<evidence type="ECO:0000256" key="9">
    <source>
        <dbReference type="ARBA" id="ARBA00023010"/>
    </source>
</evidence>
<feature type="domain" description="SecA family profile" evidence="15">
    <location>
        <begin position="82"/>
        <end position="781"/>
    </location>
</feature>
<dbReference type="PROSITE" id="PS51196">
    <property type="entry name" value="SECA_MOTOR_DEAD"/>
    <property type="match status" value="1"/>
</dbReference>
<comment type="catalytic activity">
    <reaction evidence="11">
        <text>ATP + H2O + chloroplast-proteinSide 1 = ADP + phosphate + chloroplast-proteinSide 2.</text>
        <dbReference type="EC" id="7.4.2.4"/>
    </reaction>
</comment>
<dbReference type="PANTHER" id="PTHR30612">
    <property type="entry name" value="SECA INNER MEMBRANE COMPONENT OF SEC PROTEIN SECRETION SYSTEM"/>
    <property type="match status" value="1"/>
</dbReference>
<dbReference type="PANTHER" id="PTHR30612:SF11">
    <property type="entry name" value="PROTEIN TRANSLOCASE SUBUNIT SECA2, CHLOROPLASTIC"/>
    <property type="match status" value="1"/>
</dbReference>
<dbReference type="GO" id="GO:0006886">
    <property type="term" value="P:intracellular protein transport"/>
    <property type="evidence" value="ECO:0007669"/>
    <property type="project" value="InterPro"/>
</dbReference>
<dbReference type="HAMAP" id="MF_01382">
    <property type="entry name" value="SecA"/>
    <property type="match status" value="1"/>
</dbReference>
<dbReference type="NCBIfam" id="TIGR00963">
    <property type="entry name" value="secA"/>
    <property type="match status" value="1"/>
</dbReference>
<evidence type="ECO:0000256" key="4">
    <source>
        <dbReference type="ARBA" id="ARBA00022448"/>
    </source>
</evidence>
<dbReference type="InterPro" id="IPR036670">
    <property type="entry name" value="SecA_X-link_sf"/>
</dbReference>
<dbReference type="InterPro" id="IPR011115">
    <property type="entry name" value="SecA_DEAD"/>
</dbReference>
<dbReference type="GO" id="GO:0005524">
    <property type="term" value="F:ATP binding"/>
    <property type="evidence" value="ECO:0007669"/>
    <property type="project" value="UniProtKB-KW"/>
</dbReference>
<dbReference type="FunFam" id="3.40.50.300:FF:000334">
    <property type="entry name" value="Protein translocase subunit SecA"/>
    <property type="match status" value="1"/>
</dbReference>
<evidence type="ECO:0000256" key="6">
    <source>
        <dbReference type="ARBA" id="ARBA00022840"/>
    </source>
</evidence>
<dbReference type="PRINTS" id="PR00906">
    <property type="entry name" value="SECA"/>
</dbReference>
<evidence type="ECO:0000259" key="15">
    <source>
        <dbReference type="PROSITE" id="PS51196"/>
    </source>
</evidence>
<dbReference type="InterPro" id="IPR036266">
    <property type="entry name" value="SecA_Wing/Scaffold_sf"/>
</dbReference>
<dbReference type="InterPro" id="IPR044722">
    <property type="entry name" value="SecA_SF2_C"/>
</dbReference>
<evidence type="ECO:0000256" key="2">
    <source>
        <dbReference type="ARBA" id="ARBA00004229"/>
    </source>
</evidence>
<dbReference type="GO" id="GO:0016464">
    <property type="term" value="F:chloroplast protein-transporting ATPase activity"/>
    <property type="evidence" value="ECO:0007669"/>
    <property type="project" value="UniProtKB-EC"/>
</dbReference>
<evidence type="ECO:0000256" key="10">
    <source>
        <dbReference type="ARBA" id="ARBA00023136"/>
    </source>
</evidence>
<protein>
    <recommendedName>
        <fullName evidence="12">Protein translocase subunit SecA</fullName>
    </recommendedName>
</protein>
<dbReference type="SUPFAM" id="SSF81767">
    <property type="entry name" value="Pre-protein crosslinking domain of SecA"/>
    <property type="match status" value="1"/>
</dbReference>
<comment type="caution">
    <text evidence="16">The sequence shown here is derived from an EMBL/GenBank/DDBJ whole genome shotgun (WGS) entry which is preliminary data.</text>
</comment>
<dbReference type="GO" id="GO:0009941">
    <property type="term" value="C:chloroplast envelope"/>
    <property type="evidence" value="ECO:0007669"/>
    <property type="project" value="TreeGrafter"/>
</dbReference>
<dbReference type="OrthoDB" id="27934at2759"/>